<reference evidence="2 5" key="2">
    <citation type="submission" date="2021-03" db="EMBL/GenBank/DDBJ databases">
        <title>Whole genome shotgun sequence of Salinispora arenicola NBRC 105043.</title>
        <authorList>
            <person name="Komaki H."/>
            <person name="Tamura T."/>
        </authorList>
    </citation>
    <scope>NUCLEOTIDE SEQUENCE [LARGE SCALE GENOMIC DNA]</scope>
    <source>
        <strain evidence="2 5">NBRC 105043</strain>
    </source>
</reference>
<dbReference type="GeneID" id="93772641"/>
<protein>
    <recommendedName>
        <fullName evidence="6">Secreted protein</fullName>
    </recommendedName>
</protein>
<proteinExistence type="predicted"/>
<keyword evidence="1" id="KW-0732">Signal</keyword>
<evidence type="ECO:0000313" key="3">
    <source>
        <dbReference type="EMBL" id="TQL38254.1"/>
    </source>
</evidence>
<evidence type="ECO:0000313" key="5">
    <source>
        <dbReference type="Proteomes" id="UP000677457"/>
    </source>
</evidence>
<dbReference type="Proteomes" id="UP000677457">
    <property type="component" value="Unassembled WGS sequence"/>
</dbReference>
<reference evidence="3 4" key="1">
    <citation type="submission" date="2019-06" db="EMBL/GenBank/DDBJ databases">
        <title>Sequencing the genomes of 1000 actinobacteria strains.</title>
        <authorList>
            <person name="Klenk H.-P."/>
        </authorList>
    </citation>
    <scope>NUCLEOTIDE SEQUENCE [LARGE SCALE GENOMIC DNA]</scope>
    <source>
        <strain evidence="3 4">DSM 44819</strain>
    </source>
</reference>
<sequence>MRSRKKLGLIIAATAAAAIAIVGAGAVNASLDRDSDDLYRLLLASSDHPAGSLIDSEMSIEEATQKPLPAPWGMVWSPSSCQNFLAESVPTLFESKGWIRSTDRTSANFRHDNHYFDMVAEVDAGVDLKQVRAAALSCSDGTLTLDDTVTGKIRYSEVPGRELPDAESLTMNVEISFPEAKNAEEAAIMAKYGYGSGAAIDIIKKELLILIGNLLYTVLSPDAEVAQRAVDVFHENATK</sequence>
<gene>
    <name evidence="3" type="ORF">FB564_3448</name>
    <name evidence="2" type="ORF">Sar04_23620</name>
</gene>
<organism evidence="3 4">
    <name type="scientific">Salinispora arenicola</name>
    <dbReference type="NCBI Taxonomy" id="168697"/>
    <lineage>
        <taxon>Bacteria</taxon>
        <taxon>Bacillati</taxon>
        <taxon>Actinomycetota</taxon>
        <taxon>Actinomycetes</taxon>
        <taxon>Micromonosporales</taxon>
        <taxon>Micromonosporaceae</taxon>
        <taxon>Salinispora</taxon>
    </lineage>
</organism>
<name>A0A542XQX7_SALAC</name>
<dbReference type="EMBL" id="VFOL01000001">
    <property type="protein sequence ID" value="TQL38254.1"/>
    <property type="molecule type" value="Genomic_DNA"/>
</dbReference>
<feature type="signal peptide" evidence="1">
    <location>
        <begin position="1"/>
        <end position="29"/>
    </location>
</feature>
<accession>A0A542XQX7</accession>
<comment type="caution">
    <text evidence="3">The sequence shown here is derived from an EMBL/GenBank/DDBJ whole genome shotgun (WGS) entry which is preliminary data.</text>
</comment>
<dbReference type="RefSeq" id="WP_012183059.1">
    <property type="nucleotide sequence ID" value="NZ_BOQM01000015.1"/>
</dbReference>
<evidence type="ECO:0000313" key="4">
    <source>
        <dbReference type="Proteomes" id="UP000315983"/>
    </source>
</evidence>
<feature type="chain" id="PRO_5039587486" description="Secreted protein" evidence="1">
    <location>
        <begin position="30"/>
        <end position="239"/>
    </location>
</feature>
<dbReference type="EMBL" id="BOQM01000015">
    <property type="protein sequence ID" value="GIM85626.1"/>
    <property type="molecule type" value="Genomic_DNA"/>
</dbReference>
<dbReference type="Proteomes" id="UP000315983">
    <property type="component" value="Unassembled WGS sequence"/>
</dbReference>
<evidence type="ECO:0000256" key="1">
    <source>
        <dbReference type="SAM" id="SignalP"/>
    </source>
</evidence>
<evidence type="ECO:0008006" key="6">
    <source>
        <dbReference type="Google" id="ProtNLM"/>
    </source>
</evidence>
<dbReference type="AlphaFoldDB" id="A0A542XQX7"/>
<evidence type="ECO:0000313" key="2">
    <source>
        <dbReference type="EMBL" id="GIM85626.1"/>
    </source>
</evidence>
<keyword evidence="5" id="KW-1185">Reference proteome</keyword>